<dbReference type="STRING" id="53406.SAMN05421553_4638"/>
<organism evidence="2 3">
    <name type="scientific">Pseudomonas anguilliseptica</name>
    <dbReference type="NCBI Taxonomy" id="53406"/>
    <lineage>
        <taxon>Bacteria</taxon>
        <taxon>Pseudomonadati</taxon>
        <taxon>Pseudomonadota</taxon>
        <taxon>Gammaproteobacteria</taxon>
        <taxon>Pseudomonadales</taxon>
        <taxon>Pseudomonadaceae</taxon>
        <taxon>Pseudomonas</taxon>
    </lineage>
</organism>
<keyword evidence="2" id="KW-0378">Hydrolase</keyword>
<dbReference type="AlphaFoldDB" id="A0A1H5IBM4"/>
<feature type="domain" description="Dienelactone hydrolase" evidence="1">
    <location>
        <begin position="149"/>
        <end position="266"/>
    </location>
</feature>
<dbReference type="Pfam" id="PF01738">
    <property type="entry name" value="DLH"/>
    <property type="match status" value="1"/>
</dbReference>
<name>A0A1H5IBM4_PSEAG</name>
<accession>A0A1H5IBM4</accession>
<dbReference type="OrthoDB" id="5451115at2"/>
<dbReference type="PANTHER" id="PTHR22946:SF0">
    <property type="entry name" value="DIENELACTONE HYDROLASE DOMAIN-CONTAINING PROTEIN"/>
    <property type="match status" value="1"/>
</dbReference>
<keyword evidence="3" id="KW-1185">Reference proteome</keyword>
<evidence type="ECO:0000313" key="3">
    <source>
        <dbReference type="Proteomes" id="UP000242849"/>
    </source>
</evidence>
<proteinExistence type="predicted"/>
<reference evidence="3" key="1">
    <citation type="submission" date="2016-10" db="EMBL/GenBank/DDBJ databases">
        <authorList>
            <person name="Varghese N."/>
            <person name="Submissions S."/>
        </authorList>
    </citation>
    <scope>NUCLEOTIDE SEQUENCE [LARGE SCALE GENOMIC DNA]</scope>
    <source>
        <strain evidence="3">DSM 12111</strain>
    </source>
</reference>
<dbReference type="SUPFAM" id="SSF53474">
    <property type="entry name" value="alpha/beta-Hydrolases"/>
    <property type="match status" value="1"/>
</dbReference>
<sequence length="306" mass="33957">MTQHASRDAKKPRRLGLAGLASTAHLDRASRYRQPSYLLPLLATLLLTACTSVPSPEARRQLAATLAHEHHWQALQLEAGVFQLQAYAAQRKSEELTLYLEGDGFAWLNSQQPSFDPTPLDPLALHLALAQPNGNAAYLGRPCQYLGTNEQPCQQRYWTGARFADEVVHSLDQAANQLKARAGAQRLVLVGYSGGGALALLLAARRKDVVRVVTVAGNLDHAAWTTHHRLTPLLDSLNPAQMRTRLATVAQVHLLGEQDWVVPPELAEAFIAAYPPTHRAQTRVLPGYDHRCCWVEHWPRLWQQLP</sequence>
<evidence type="ECO:0000313" key="2">
    <source>
        <dbReference type="EMBL" id="SEE37494.1"/>
    </source>
</evidence>
<dbReference type="PANTHER" id="PTHR22946">
    <property type="entry name" value="DIENELACTONE HYDROLASE DOMAIN-CONTAINING PROTEIN-RELATED"/>
    <property type="match status" value="1"/>
</dbReference>
<dbReference type="Proteomes" id="UP000242849">
    <property type="component" value="Unassembled WGS sequence"/>
</dbReference>
<dbReference type="InterPro" id="IPR050261">
    <property type="entry name" value="FrsA_esterase"/>
</dbReference>
<evidence type="ECO:0000259" key="1">
    <source>
        <dbReference type="Pfam" id="PF01738"/>
    </source>
</evidence>
<gene>
    <name evidence="2" type="ORF">SAMN05421553_4638</name>
</gene>
<dbReference type="Gene3D" id="3.40.50.1820">
    <property type="entry name" value="alpha/beta hydrolase"/>
    <property type="match status" value="1"/>
</dbReference>
<dbReference type="InterPro" id="IPR029058">
    <property type="entry name" value="AB_hydrolase_fold"/>
</dbReference>
<dbReference type="EMBL" id="FNSC01000001">
    <property type="protein sequence ID" value="SEE37494.1"/>
    <property type="molecule type" value="Genomic_DNA"/>
</dbReference>
<dbReference type="InterPro" id="IPR002925">
    <property type="entry name" value="Dienelactn_hydro"/>
</dbReference>
<dbReference type="GO" id="GO:0016787">
    <property type="term" value="F:hydrolase activity"/>
    <property type="evidence" value="ECO:0007669"/>
    <property type="project" value="UniProtKB-KW"/>
</dbReference>
<protein>
    <submittedName>
        <fullName evidence="2">Dienelactone hydrolase family protein</fullName>
    </submittedName>
</protein>